<sequence length="129" mass="14417">MDTRVTSRRQAILSPGRGLAGIPPCPSKTAWGNAASRSTSCVYFVAHGGIVQGVGFRYFTRRRAHEYSITGWCRNTPDNKVEGEAQGDDEAMAKFFKDVDNGPRHARVVKLDREDRDVVEGEDSFEIRR</sequence>
<feature type="domain" description="Acylphosphatase-like" evidence="3">
    <location>
        <begin position="41"/>
        <end position="129"/>
    </location>
</feature>
<accession>A0A9P5GXN9</accession>
<dbReference type="InterPro" id="IPR036046">
    <property type="entry name" value="Acylphosphatase-like_dom_sf"/>
</dbReference>
<comment type="similarity">
    <text evidence="2">Belongs to the acylphosphatase family.</text>
</comment>
<evidence type="ECO:0000313" key="4">
    <source>
        <dbReference type="EMBL" id="KAF7542697.1"/>
    </source>
</evidence>
<comment type="caution">
    <text evidence="4">The sequence shown here is derived from an EMBL/GenBank/DDBJ whole genome shotgun (WGS) entry which is preliminary data.</text>
</comment>
<keyword evidence="1" id="KW-0378">Hydrolase</keyword>
<dbReference type="PROSITE" id="PS51160">
    <property type="entry name" value="ACYLPHOSPHATASE_3"/>
    <property type="match status" value="1"/>
</dbReference>
<evidence type="ECO:0000256" key="1">
    <source>
        <dbReference type="PROSITE-ProRule" id="PRU00520"/>
    </source>
</evidence>
<evidence type="ECO:0000256" key="2">
    <source>
        <dbReference type="RuleBase" id="RU004168"/>
    </source>
</evidence>
<dbReference type="InterPro" id="IPR001792">
    <property type="entry name" value="Acylphosphatase-like_dom"/>
</dbReference>
<proteinExistence type="inferred from homology"/>
<dbReference type="EC" id="3.6.1.7" evidence="1"/>
<evidence type="ECO:0000259" key="3">
    <source>
        <dbReference type="PROSITE" id="PS51160"/>
    </source>
</evidence>
<dbReference type="GO" id="GO:0003998">
    <property type="term" value="F:acylphosphatase activity"/>
    <property type="evidence" value="ECO:0007669"/>
    <property type="project" value="UniProtKB-EC"/>
</dbReference>
<feature type="active site" evidence="1">
    <location>
        <position position="75"/>
    </location>
</feature>
<keyword evidence="5" id="KW-1185">Reference proteome</keyword>
<evidence type="ECO:0000313" key="5">
    <source>
        <dbReference type="Proteomes" id="UP000722485"/>
    </source>
</evidence>
<protein>
    <recommendedName>
        <fullName evidence="1">acylphosphatase</fullName>
        <ecNumber evidence="1">3.6.1.7</ecNumber>
    </recommendedName>
</protein>
<dbReference type="OrthoDB" id="7961613at2759"/>
<dbReference type="PANTHER" id="PTHR47268:SF4">
    <property type="entry name" value="ACYLPHOSPHATASE"/>
    <property type="match status" value="1"/>
</dbReference>
<name>A0A9P5GXN9_9HYPO</name>
<dbReference type="Gene3D" id="3.30.70.100">
    <property type="match status" value="1"/>
</dbReference>
<organism evidence="4 5">
    <name type="scientific">Cylindrodendrum hubeiense</name>
    <dbReference type="NCBI Taxonomy" id="595255"/>
    <lineage>
        <taxon>Eukaryota</taxon>
        <taxon>Fungi</taxon>
        <taxon>Dikarya</taxon>
        <taxon>Ascomycota</taxon>
        <taxon>Pezizomycotina</taxon>
        <taxon>Sordariomycetes</taxon>
        <taxon>Hypocreomycetidae</taxon>
        <taxon>Hypocreales</taxon>
        <taxon>Nectriaceae</taxon>
        <taxon>Cylindrodendrum</taxon>
    </lineage>
</organism>
<gene>
    <name evidence="4" type="ORF">G7Z17_g11354</name>
</gene>
<comment type="catalytic activity">
    <reaction evidence="1">
        <text>an acyl phosphate + H2O = a carboxylate + phosphate + H(+)</text>
        <dbReference type="Rhea" id="RHEA:14965"/>
        <dbReference type="ChEBI" id="CHEBI:15377"/>
        <dbReference type="ChEBI" id="CHEBI:15378"/>
        <dbReference type="ChEBI" id="CHEBI:29067"/>
        <dbReference type="ChEBI" id="CHEBI:43474"/>
        <dbReference type="ChEBI" id="CHEBI:59918"/>
        <dbReference type="EC" id="3.6.1.7"/>
    </reaction>
</comment>
<dbReference type="Proteomes" id="UP000722485">
    <property type="component" value="Unassembled WGS sequence"/>
</dbReference>
<dbReference type="InterPro" id="IPR020456">
    <property type="entry name" value="Acylphosphatase"/>
</dbReference>
<dbReference type="AlphaFoldDB" id="A0A9P5GXN9"/>
<dbReference type="SUPFAM" id="SSF54975">
    <property type="entry name" value="Acylphosphatase/BLUF domain-like"/>
    <property type="match status" value="1"/>
</dbReference>
<reference evidence="4" key="1">
    <citation type="submission" date="2020-03" db="EMBL/GenBank/DDBJ databases">
        <title>Draft Genome Sequence of Cylindrodendrum hubeiense.</title>
        <authorList>
            <person name="Buettner E."/>
            <person name="Kellner H."/>
        </authorList>
    </citation>
    <scope>NUCLEOTIDE SEQUENCE</scope>
    <source>
        <strain evidence="4">IHI 201604</strain>
    </source>
</reference>
<dbReference type="Pfam" id="PF00708">
    <property type="entry name" value="Acylphosphatase"/>
    <property type="match status" value="1"/>
</dbReference>
<dbReference type="PANTHER" id="PTHR47268">
    <property type="entry name" value="ACYLPHOSPHATASE"/>
    <property type="match status" value="1"/>
</dbReference>
<dbReference type="EMBL" id="JAANBB010000420">
    <property type="protein sequence ID" value="KAF7542697.1"/>
    <property type="molecule type" value="Genomic_DNA"/>
</dbReference>
<feature type="active site" evidence="1">
    <location>
        <position position="57"/>
    </location>
</feature>